<evidence type="ECO:0000313" key="3">
    <source>
        <dbReference type="EMBL" id="CAL1535388.1"/>
    </source>
</evidence>
<keyword evidence="2" id="KW-0472">Membrane</keyword>
<dbReference type="CDD" id="cd01670">
    <property type="entry name" value="Death"/>
    <property type="match status" value="1"/>
</dbReference>
<keyword evidence="4" id="KW-1185">Reference proteome</keyword>
<dbReference type="Gene3D" id="1.10.533.10">
    <property type="entry name" value="Death Domain, Fas"/>
    <property type="match status" value="1"/>
</dbReference>
<dbReference type="InterPro" id="IPR011029">
    <property type="entry name" value="DEATH-like_dom_sf"/>
</dbReference>
<dbReference type="Proteomes" id="UP001497497">
    <property type="component" value="Unassembled WGS sequence"/>
</dbReference>
<dbReference type="GO" id="GO:0070555">
    <property type="term" value="P:response to interleukin-1"/>
    <property type="evidence" value="ECO:0007669"/>
    <property type="project" value="TreeGrafter"/>
</dbReference>
<dbReference type="PANTHER" id="PTHR47134">
    <property type="entry name" value="TUMOR NECROSIS FACTOR RECEPTOR SUPERFAMILY MEMBER 11A"/>
    <property type="match status" value="1"/>
</dbReference>
<evidence type="ECO:0000256" key="1">
    <source>
        <dbReference type="SAM" id="MobiDB-lite"/>
    </source>
</evidence>
<dbReference type="AlphaFoldDB" id="A0AAV2HPS5"/>
<evidence type="ECO:0000313" key="4">
    <source>
        <dbReference type="Proteomes" id="UP001497497"/>
    </source>
</evidence>
<accession>A0AAV2HPS5</accession>
<dbReference type="PANTHER" id="PTHR47134:SF1">
    <property type="entry name" value="TUMOR NECROSIS FACTOR RECEPTOR SUPERFAMILY MEMBER 11A"/>
    <property type="match status" value="1"/>
</dbReference>
<dbReference type="GO" id="GO:0019955">
    <property type="term" value="F:cytokine binding"/>
    <property type="evidence" value="ECO:0007669"/>
    <property type="project" value="TreeGrafter"/>
</dbReference>
<keyword evidence="2" id="KW-0812">Transmembrane</keyword>
<feature type="region of interest" description="Disordered" evidence="1">
    <location>
        <begin position="441"/>
        <end position="467"/>
    </location>
</feature>
<dbReference type="InterPro" id="IPR053075">
    <property type="entry name" value="TNFRSF11A"/>
</dbReference>
<organism evidence="3 4">
    <name type="scientific">Lymnaea stagnalis</name>
    <name type="common">Great pond snail</name>
    <name type="synonym">Helix stagnalis</name>
    <dbReference type="NCBI Taxonomy" id="6523"/>
    <lineage>
        <taxon>Eukaryota</taxon>
        <taxon>Metazoa</taxon>
        <taxon>Spiralia</taxon>
        <taxon>Lophotrochozoa</taxon>
        <taxon>Mollusca</taxon>
        <taxon>Gastropoda</taxon>
        <taxon>Heterobranchia</taxon>
        <taxon>Euthyneura</taxon>
        <taxon>Panpulmonata</taxon>
        <taxon>Hygrophila</taxon>
        <taxon>Lymnaeoidea</taxon>
        <taxon>Lymnaeidae</taxon>
        <taxon>Lymnaea</taxon>
    </lineage>
</organism>
<evidence type="ECO:0000256" key="2">
    <source>
        <dbReference type="SAM" id="Phobius"/>
    </source>
</evidence>
<sequence>MSSPSSSHERDNTDDSLNKIWNVFYEVKAILNPIMASDNDKDKGVCPKSTGDSCPSGHMLVQCDSNNRYQCKQCSEKTFQPNENWIGDKCRLRQQCDKPHMKHQDHGSTVRDAKCACEDGYHFSNEDQRICLRNPECPKGTAPGTYGTCEPCIKMNMYSDEVGRMKKCKPLTNCEKQHRCTLVPSKGDADNHCGSIVKDLNTCEELNPPHSGSPELLHYAIIGGVVAILLLVVILLIYFCFRRRQLRRQYNQRALTEAEVEQLRVKVVKDCDKDPALHKKVLSTSFSFIEERIDRQIWTLAQELFRFHPKQGHYEVIVEKYKDSQAKYTVNGYLQEWKMWKGDSKDSVGELFRCLRQVKRDDIVNEICMCLRKDVDYHTDVEFQNGYHKQSLKDECTYIFFPCFYHKKEKSPSVPSGTVVVVENDGNEAGTKLLAIASDDVEDGADDGSGVVRPPPGAFYHNHPSPSAPVLEENTNNIFPSLENVKFNRQWSQPVQATS</sequence>
<comment type="caution">
    <text evidence="3">The sequence shown here is derived from an EMBL/GenBank/DDBJ whole genome shotgun (WGS) entry which is preliminary data.</text>
</comment>
<dbReference type="GO" id="GO:0005031">
    <property type="term" value="F:tumor necrosis factor receptor activity"/>
    <property type="evidence" value="ECO:0007669"/>
    <property type="project" value="TreeGrafter"/>
</dbReference>
<dbReference type="GO" id="GO:0009897">
    <property type="term" value="C:external side of plasma membrane"/>
    <property type="evidence" value="ECO:0007669"/>
    <property type="project" value="TreeGrafter"/>
</dbReference>
<dbReference type="Gene3D" id="2.10.50.10">
    <property type="entry name" value="Tumor Necrosis Factor Receptor, subunit A, domain 2"/>
    <property type="match status" value="2"/>
</dbReference>
<protein>
    <submittedName>
        <fullName evidence="3">Uncharacterized protein</fullName>
    </submittedName>
</protein>
<gene>
    <name evidence="3" type="ORF">GSLYS_00009348001</name>
</gene>
<name>A0AAV2HPS5_LYMST</name>
<keyword evidence="2" id="KW-1133">Transmembrane helix</keyword>
<feature type="transmembrane region" description="Helical" evidence="2">
    <location>
        <begin position="216"/>
        <end position="241"/>
    </location>
</feature>
<proteinExistence type="predicted"/>
<reference evidence="3 4" key="1">
    <citation type="submission" date="2024-04" db="EMBL/GenBank/DDBJ databases">
        <authorList>
            <consortium name="Genoscope - CEA"/>
            <person name="William W."/>
        </authorList>
    </citation>
    <scope>NUCLEOTIDE SEQUENCE [LARGE SCALE GENOMIC DNA]</scope>
</reference>
<dbReference type="EMBL" id="CAXITT010000200">
    <property type="protein sequence ID" value="CAL1535388.1"/>
    <property type="molecule type" value="Genomic_DNA"/>
</dbReference>